<comment type="caution">
    <text evidence="4">The sequence shown here is derived from an EMBL/GenBank/DDBJ whole genome shotgun (WGS) entry which is preliminary data.</text>
</comment>
<keyword evidence="2" id="KW-0511">Multifunctional enzyme</keyword>
<evidence type="ECO:0000256" key="1">
    <source>
        <dbReference type="ARBA" id="ARBA00022679"/>
    </source>
</evidence>
<keyword evidence="5" id="KW-1185">Reference proteome</keyword>
<dbReference type="InterPro" id="IPR036291">
    <property type="entry name" value="NAD(P)-bd_dom_sf"/>
</dbReference>
<dbReference type="Pfam" id="PF08659">
    <property type="entry name" value="KR"/>
    <property type="match status" value="1"/>
</dbReference>
<dbReference type="InterPro" id="IPR050091">
    <property type="entry name" value="PKS_NRPS_Biosynth_Enz"/>
</dbReference>
<proteinExistence type="predicted"/>
<evidence type="ECO:0000259" key="3">
    <source>
        <dbReference type="SMART" id="SM00822"/>
    </source>
</evidence>
<dbReference type="CDD" id="cd08953">
    <property type="entry name" value="KR_2_SDR_x"/>
    <property type="match status" value="1"/>
</dbReference>
<evidence type="ECO:0000256" key="2">
    <source>
        <dbReference type="ARBA" id="ARBA00023268"/>
    </source>
</evidence>
<dbReference type="InterPro" id="IPR013968">
    <property type="entry name" value="PKS_KR"/>
</dbReference>
<evidence type="ECO:0000313" key="5">
    <source>
        <dbReference type="Proteomes" id="UP000481109"/>
    </source>
</evidence>
<dbReference type="SUPFAM" id="SSF51735">
    <property type="entry name" value="NAD(P)-binding Rossmann-fold domains"/>
    <property type="match status" value="2"/>
</dbReference>
<evidence type="ECO:0000313" key="4">
    <source>
        <dbReference type="EMBL" id="NGO81691.1"/>
    </source>
</evidence>
<protein>
    <submittedName>
        <fullName evidence="4">SDR family oxidoreductase</fullName>
    </submittedName>
</protein>
<feature type="domain" description="Ketoreductase" evidence="3">
    <location>
        <begin position="202"/>
        <end position="465"/>
    </location>
</feature>
<reference evidence="4 5" key="1">
    <citation type="submission" date="2020-02" db="EMBL/GenBank/DDBJ databases">
        <title>Whole-genome analyses of novel actinobacteria.</title>
        <authorList>
            <person name="Sahin N."/>
            <person name="Tokatli A."/>
        </authorList>
    </citation>
    <scope>NUCLEOTIDE SEQUENCE [LARGE SCALE GENOMIC DNA]</scope>
    <source>
        <strain evidence="4 5">YC504</strain>
    </source>
</reference>
<dbReference type="AlphaFoldDB" id="A0A6G4XYL9"/>
<dbReference type="Proteomes" id="UP000481109">
    <property type="component" value="Unassembled WGS sequence"/>
</dbReference>
<dbReference type="EMBL" id="JAAKZW010000381">
    <property type="protein sequence ID" value="NGO81691.1"/>
    <property type="molecule type" value="Genomic_DNA"/>
</dbReference>
<organism evidence="4 5">
    <name type="scientific">Streptomyces mesophilus</name>
    <dbReference type="NCBI Taxonomy" id="1775132"/>
    <lineage>
        <taxon>Bacteria</taxon>
        <taxon>Bacillati</taxon>
        <taxon>Actinomycetota</taxon>
        <taxon>Actinomycetes</taxon>
        <taxon>Kitasatosporales</taxon>
        <taxon>Streptomycetaceae</taxon>
        <taxon>Streptomyces</taxon>
    </lineage>
</organism>
<dbReference type="PANTHER" id="PTHR43775:SF51">
    <property type="entry name" value="INACTIVE PHENOLPHTHIOCEROL SYNTHESIS POLYKETIDE SYNTHASE TYPE I PKS1-RELATED"/>
    <property type="match status" value="1"/>
</dbReference>
<name>A0A6G4XYL9_9ACTN</name>
<sequence length="477" mass="50402">LLTPTRLDPAPAPGAVAAQDLRGKRFVLVGDGTPVAQALVTRLTVLGAIASRIGDDLEGHQGAVDGLIHVGALADHGEPVLPGAFPLFQAALRRSPRWLLAAHHAKDTSGLAGFFRTVAREYPDTVARSVEVDPSRGAAEQAEVIVEELLAPDREPVVLRTDRTRRGIAPRELSLGLLATSGAGPAGTGVAEATVLGLGPDSVVVLAGGGRGITARFAVALAAASRCRIELLGRTELPDLPDEFSDARDKAALRAALIARGGLKPAEIERTVGRILAQREISSTLAEIHDAGGQAGYRAVDLRDAEAVQQAVKETYTTYGRIDGVVHAAGVIEDKLLAEKDPDSFRRVYGTKVDGARTLLAALHRLPQLPRFTVLFGSISAVFGNRGQIDYAAANDALARIGRRWQDATGTRALTVHWGPWAPTGAHDGMVGPELGREYARRGIELIDPEEGVLALLRELAWGDSGTDEVVYTASGW</sequence>
<accession>A0A6G4XYL9</accession>
<dbReference type="RefSeq" id="WP_165337072.1">
    <property type="nucleotide sequence ID" value="NZ_JAAKZW010000381.1"/>
</dbReference>
<dbReference type="SMART" id="SM00822">
    <property type="entry name" value="PKS_KR"/>
    <property type="match status" value="1"/>
</dbReference>
<dbReference type="GO" id="GO:0004312">
    <property type="term" value="F:fatty acid synthase activity"/>
    <property type="evidence" value="ECO:0007669"/>
    <property type="project" value="TreeGrafter"/>
</dbReference>
<keyword evidence="1" id="KW-0808">Transferase</keyword>
<dbReference type="PANTHER" id="PTHR43775">
    <property type="entry name" value="FATTY ACID SYNTHASE"/>
    <property type="match status" value="1"/>
</dbReference>
<dbReference type="InterPro" id="IPR057326">
    <property type="entry name" value="KR_dom"/>
</dbReference>
<dbReference type="GO" id="GO:0006633">
    <property type="term" value="P:fatty acid biosynthetic process"/>
    <property type="evidence" value="ECO:0007669"/>
    <property type="project" value="TreeGrafter"/>
</dbReference>
<gene>
    <name evidence="4" type="ORF">G6045_39485</name>
</gene>
<dbReference type="Gene3D" id="3.40.50.720">
    <property type="entry name" value="NAD(P)-binding Rossmann-like Domain"/>
    <property type="match status" value="1"/>
</dbReference>
<feature type="non-terminal residue" evidence="4">
    <location>
        <position position="1"/>
    </location>
</feature>